<dbReference type="EMBL" id="KN824282">
    <property type="protein sequence ID" value="KIM31156.1"/>
    <property type="molecule type" value="Genomic_DNA"/>
</dbReference>
<dbReference type="OrthoDB" id="3358861at2759"/>
<dbReference type="STRING" id="933852.A0A0C3BI54"/>
<protein>
    <submittedName>
        <fullName evidence="3">Uncharacterized protein</fullName>
    </submittedName>
</protein>
<sequence length="1034" mass="110726">MVHRAQDSRLLAHVLKLDKEYSTALNGLLTSSQASLAALNAYASSCPPNHAKAMLGVVSALSGADEALKTYSAAVDSWRNDLKRVRRSEEEVANVLRDREILVGKLVKASSKRSTRDNVTLGSAFTPETPLGLTSGTGTGSTTTLTSGTTKLNHAQAELQACELHLAAKEKELENIREDAIKKGLERRLKALVSCGWTWGERGKQALRALDVFGGEHINGEHGPNIRSDPNDSQLSSVTPSQSASQIALAIGSDESPLRPSTNARAMSSFSQPMQTVHRPEPEPEPSFALEIGPAHSIDDHGHIHDSVPSSRIIDKPAPATIRGENAHEPSSKVPLEVHENNPFGSRRLSKNTGNSKPSSEPPGRPLRRPATLDTKPQGPPRVGFPRMGSSSQNKHTSDIGPRSNYDSPPRSPNDNMSNRQATMSRKRSTSFSLLGGLQGMFRGKKRSTSAERTNIPTSTGGWHTRTDKNLAHTRRGRNSSSEDDLPSTLIRISRQSEQAAGGDNSSVTGVSKKLTKRLSVQTSKSKPSPTQETNQGPKYTVVERPPREELVRRGSTSSRRSANISTESGRETARETAANTAVNSGTSASRRASMPPERPAWETTQQGAGIRNRLQPDTGTSGLNTLENRTSELKKLSERLNRLEQTDALTRASEGHDVLSLPPPKLEVVKAPPSITQAPLLYYPAEATAYGETKSASPRLSSFDSSGEAAGANSSSPAKRSARKGSLDSYTPMNADSTLKSRPSTSSKDVPLKSALKSPTRATATLPALPSILVNSHKRSNTLAGDTLEFPDHSGKISPPTPAGAHDGLKVNGDSFFVSASGTSSPPTTSSILVPTPRRLSEIPASARSSMAVGEDDESIYESAEEEPSRLDDDDSDVTDIPPIPPASALSNILGRLQEEEPRSSTPSRSTPVSIGEGSHEGSSTSTAQRRKSVRMIIYPTVAVSPPERYADEPPTPKTEESQPSLSPASTSASSSTIRPAGTGAPEGWETRIDSSKNAWDDSSEEDEDYRKARRALARASEPPANEKRGRKV</sequence>
<feature type="compositionally biased region" description="Polar residues" evidence="2">
    <location>
        <begin position="451"/>
        <end position="462"/>
    </location>
</feature>
<dbReference type="GO" id="GO:0070941">
    <property type="term" value="P:eisosome assembly"/>
    <property type="evidence" value="ECO:0007669"/>
    <property type="project" value="TreeGrafter"/>
</dbReference>
<feature type="compositionally biased region" description="Polar residues" evidence="2">
    <location>
        <begin position="519"/>
        <end position="538"/>
    </location>
</feature>
<feature type="compositionally biased region" description="Polar residues" evidence="2">
    <location>
        <begin position="413"/>
        <end position="424"/>
    </location>
</feature>
<organism evidence="3 4">
    <name type="scientific">Serendipita vermifera MAFF 305830</name>
    <dbReference type="NCBI Taxonomy" id="933852"/>
    <lineage>
        <taxon>Eukaryota</taxon>
        <taxon>Fungi</taxon>
        <taxon>Dikarya</taxon>
        <taxon>Basidiomycota</taxon>
        <taxon>Agaricomycotina</taxon>
        <taxon>Agaricomycetes</taxon>
        <taxon>Sebacinales</taxon>
        <taxon>Serendipitaceae</taxon>
        <taxon>Serendipita</taxon>
    </lineage>
</organism>
<feature type="compositionally biased region" description="Low complexity" evidence="2">
    <location>
        <begin position="131"/>
        <end position="144"/>
    </location>
</feature>
<dbReference type="PANTHER" id="PTHR31962:SF1">
    <property type="entry name" value="SPHINGOLIPID LONG CHAIN BASE-RESPONSIVE PROTEIN PIL1"/>
    <property type="match status" value="1"/>
</dbReference>
<dbReference type="GO" id="GO:0036286">
    <property type="term" value="C:eisosome filament"/>
    <property type="evidence" value="ECO:0007669"/>
    <property type="project" value="TreeGrafter"/>
</dbReference>
<feature type="compositionally biased region" description="Polar residues" evidence="2">
    <location>
        <begin position="231"/>
        <end position="246"/>
    </location>
</feature>
<dbReference type="GO" id="GO:0006897">
    <property type="term" value="P:endocytosis"/>
    <property type="evidence" value="ECO:0007669"/>
    <property type="project" value="TreeGrafter"/>
</dbReference>
<dbReference type="InterPro" id="IPR027267">
    <property type="entry name" value="AH/BAR_dom_sf"/>
</dbReference>
<dbReference type="GO" id="GO:0005886">
    <property type="term" value="C:plasma membrane"/>
    <property type="evidence" value="ECO:0007669"/>
    <property type="project" value="TreeGrafter"/>
</dbReference>
<dbReference type="Gene3D" id="1.20.1270.60">
    <property type="entry name" value="Arfaptin homology (AH) domain/BAR domain"/>
    <property type="match status" value="1"/>
</dbReference>
<keyword evidence="4" id="KW-1185">Reference proteome</keyword>
<name>A0A0C3BI54_SERVB</name>
<feature type="region of interest" description="Disordered" evidence="2">
    <location>
        <begin position="120"/>
        <end position="144"/>
    </location>
</feature>
<feature type="compositionally biased region" description="Low complexity" evidence="2">
    <location>
        <begin position="820"/>
        <end position="838"/>
    </location>
</feature>
<evidence type="ECO:0000313" key="3">
    <source>
        <dbReference type="EMBL" id="KIM31156.1"/>
    </source>
</evidence>
<dbReference type="Proteomes" id="UP000054097">
    <property type="component" value="Unassembled WGS sequence"/>
</dbReference>
<evidence type="ECO:0000256" key="1">
    <source>
        <dbReference type="SAM" id="Coils"/>
    </source>
</evidence>
<feature type="compositionally biased region" description="Polar residues" evidence="2">
    <location>
        <begin position="695"/>
        <end position="705"/>
    </location>
</feature>
<proteinExistence type="predicted"/>
<feature type="compositionally biased region" description="Basic and acidic residues" evidence="2">
    <location>
        <begin position="325"/>
        <end position="340"/>
    </location>
</feature>
<accession>A0A0C3BI54</accession>
<feature type="coiled-coil region" evidence="1">
    <location>
        <begin position="152"/>
        <end position="179"/>
    </location>
</feature>
<dbReference type="HOGENOM" id="CLU_007544_0_0_1"/>
<dbReference type="AlphaFoldDB" id="A0A0C3BI54"/>
<feature type="compositionally biased region" description="Polar residues" evidence="2">
    <location>
        <begin position="494"/>
        <end position="510"/>
    </location>
</feature>
<feature type="compositionally biased region" description="Low complexity" evidence="2">
    <location>
        <begin position="706"/>
        <end position="719"/>
    </location>
</feature>
<feature type="region of interest" description="Disordered" evidence="2">
    <location>
        <begin position="692"/>
        <end position="1034"/>
    </location>
</feature>
<feature type="compositionally biased region" description="Polar residues" evidence="2">
    <location>
        <begin position="555"/>
        <end position="568"/>
    </location>
</feature>
<evidence type="ECO:0000313" key="4">
    <source>
        <dbReference type="Proteomes" id="UP000054097"/>
    </source>
</evidence>
<feature type="compositionally biased region" description="Low complexity" evidence="2">
    <location>
        <begin position="905"/>
        <end position="928"/>
    </location>
</feature>
<feature type="compositionally biased region" description="Polar residues" evidence="2">
    <location>
        <begin position="729"/>
        <end position="749"/>
    </location>
</feature>
<feature type="compositionally biased region" description="Acidic residues" evidence="2">
    <location>
        <begin position="855"/>
        <end position="879"/>
    </location>
</feature>
<feature type="region of interest" description="Disordered" evidence="2">
    <location>
        <begin position="269"/>
        <end position="628"/>
    </location>
</feature>
<feature type="region of interest" description="Disordered" evidence="2">
    <location>
        <begin position="220"/>
        <end position="246"/>
    </location>
</feature>
<feature type="compositionally biased region" description="Basic and acidic residues" evidence="2">
    <location>
        <begin position="297"/>
        <end position="306"/>
    </location>
</feature>
<evidence type="ECO:0000256" key="2">
    <source>
        <dbReference type="SAM" id="MobiDB-lite"/>
    </source>
</evidence>
<dbReference type="InterPro" id="IPR028245">
    <property type="entry name" value="PIL1/LSP1"/>
</dbReference>
<dbReference type="GO" id="GO:0008289">
    <property type="term" value="F:lipid binding"/>
    <property type="evidence" value="ECO:0007669"/>
    <property type="project" value="TreeGrafter"/>
</dbReference>
<feature type="compositionally biased region" description="Low complexity" evidence="2">
    <location>
        <begin position="963"/>
        <end position="978"/>
    </location>
</feature>
<gene>
    <name evidence="3" type="ORF">M408DRAFT_254793</name>
</gene>
<feature type="region of interest" description="Disordered" evidence="2">
    <location>
        <begin position="645"/>
        <end position="666"/>
    </location>
</feature>
<reference evidence="4" key="2">
    <citation type="submission" date="2015-01" db="EMBL/GenBank/DDBJ databases">
        <title>Evolutionary Origins and Diversification of the Mycorrhizal Mutualists.</title>
        <authorList>
            <consortium name="DOE Joint Genome Institute"/>
            <consortium name="Mycorrhizal Genomics Consortium"/>
            <person name="Kohler A."/>
            <person name="Kuo A."/>
            <person name="Nagy L.G."/>
            <person name="Floudas D."/>
            <person name="Copeland A."/>
            <person name="Barry K.W."/>
            <person name="Cichocki N."/>
            <person name="Veneault-Fourrey C."/>
            <person name="LaButti K."/>
            <person name="Lindquist E.A."/>
            <person name="Lipzen A."/>
            <person name="Lundell T."/>
            <person name="Morin E."/>
            <person name="Murat C."/>
            <person name="Riley R."/>
            <person name="Ohm R."/>
            <person name="Sun H."/>
            <person name="Tunlid A."/>
            <person name="Henrissat B."/>
            <person name="Grigoriev I.V."/>
            <person name="Hibbett D.S."/>
            <person name="Martin F."/>
        </authorList>
    </citation>
    <scope>NUCLEOTIDE SEQUENCE [LARGE SCALE GENOMIC DNA]</scope>
    <source>
        <strain evidence="4">MAFF 305830</strain>
    </source>
</reference>
<feature type="compositionally biased region" description="Polar residues" evidence="2">
    <location>
        <begin position="616"/>
        <end position="628"/>
    </location>
</feature>
<reference evidence="3 4" key="1">
    <citation type="submission" date="2014-04" db="EMBL/GenBank/DDBJ databases">
        <authorList>
            <consortium name="DOE Joint Genome Institute"/>
            <person name="Kuo A."/>
            <person name="Zuccaro A."/>
            <person name="Kohler A."/>
            <person name="Nagy L.G."/>
            <person name="Floudas D."/>
            <person name="Copeland A."/>
            <person name="Barry K.W."/>
            <person name="Cichocki N."/>
            <person name="Veneault-Fourrey C."/>
            <person name="LaButti K."/>
            <person name="Lindquist E.A."/>
            <person name="Lipzen A."/>
            <person name="Lundell T."/>
            <person name="Morin E."/>
            <person name="Murat C."/>
            <person name="Sun H."/>
            <person name="Tunlid A."/>
            <person name="Henrissat B."/>
            <person name="Grigoriev I.V."/>
            <person name="Hibbett D.S."/>
            <person name="Martin F."/>
            <person name="Nordberg H.P."/>
            <person name="Cantor M.N."/>
            <person name="Hua S.X."/>
        </authorList>
    </citation>
    <scope>NUCLEOTIDE SEQUENCE [LARGE SCALE GENOMIC DNA]</scope>
    <source>
        <strain evidence="3 4">MAFF 305830</strain>
    </source>
</reference>
<keyword evidence="1" id="KW-0175">Coiled coil</keyword>
<dbReference type="PANTHER" id="PTHR31962">
    <property type="entry name" value="SPHINGOLIPID LONG CHAIN BASE-RESPONSIVE PROTEIN PIL1"/>
    <property type="match status" value="1"/>
</dbReference>